<dbReference type="Proteomes" id="UP000268014">
    <property type="component" value="Unassembled WGS sequence"/>
</dbReference>
<dbReference type="OrthoDB" id="5875460at2759"/>
<dbReference type="Pfam" id="PF10326">
    <property type="entry name" value="7TM_GPCR_Str"/>
    <property type="match status" value="2"/>
</dbReference>
<feature type="transmembrane region" description="Helical" evidence="1">
    <location>
        <begin position="658"/>
        <end position="678"/>
    </location>
</feature>
<keyword evidence="1" id="KW-0812">Transmembrane</keyword>
<protein>
    <submittedName>
        <fullName evidence="5">G_PROTEIN_RECEP_F1_2 domain-containing protein</fullName>
    </submittedName>
</protein>
<keyword evidence="1" id="KW-1133">Transmembrane helix</keyword>
<feature type="signal peptide" evidence="2">
    <location>
        <begin position="1"/>
        <end position="15"/>
    </location>
</feature>
<feature type="transmembrane region" description="Helical" evidence="1">
    <location>
        <begin position="365"/>
        <end position="385"/>
    </location>
</feature>
<dbReference type="PANTHER" id="PTHR22943:SF248">
    <property type="entry name" value="SEVEN TM RECEPTOR"/>
    <property type="match status" value="1"/>
</dbReference>
<dbReference type="InterPro" id="IPR019428">
    <property type="entry name" value="7TM_GPCR_serpentine_rcpt_Str"/>
</dbReference>
<accession>A0A158QMM0</accession>
<evidence type="ECO:0000313" key="3">
    <source>
        <dbReference type="EMBL" id="VDO35737.1"/>
    </source>
</evidence>
<evidence type="ECO:0000256" key="1">
    <source>
        <dbReference type="SAM" id="Phobius"/>
    </source>
</evidence>
<evidence type="ECO:0000256" key="2">
    <source>
        <dbReference type="SAM" id="SignalP"/>
    </source>
</evidence>
<keyword evidence="2" id="KW-0732">Signal</keyword>
<dbReference type="AlphaFoldDB" id="A0A158QMM0"/>
<dbReference type="SUPFAM" id="SSF56436">
    <property type="entry name" value="C-type lectin-like"/>
    <property type="match status" value="1"/>
</dbReference>
<keyword evidence="1" id="KW-0472">Membrane</keyword>
<dbReference type="PANTHER" id="PTHR22943">
    <property type="entry name" value="7-TRANSMEMBRANE DOMAIN RECEPTOR C.ELEGANS"/>
    <property type="match status" value="1"/>
</dbReference>
<feature type="transmembrane region" description="Helical" evidence="1">
    <location>
        <begin position="584"/>
        <end position="607"/>
    </location>
</feature>
<reference evidence="3 4" key="2">
    <citation type="submission" date="2018-11" db="EMBL/GenBank/DDBJ databases">
        <authorList>
            <consortium name="Pathogen Informatics"/>
        </authorList>
    </citation>
    <scope>NUCLEOTIDE SEQUENCE [LARGE SCALE GENOMIC DNA]</scope>
    <source>
        <strain evidence="3 4">MHpl1</strain>
    </source>
</reference>
<feature type="transmembrane region" description="Helical" evidence="1">
    <location>
        <begin position="260"/>
        <end position="283"/>
    </location>
</feature>
<feature type="transmembrane region" description="Helical" evidence="1">
    <location>
        <begin position="423"/>
        <end position="445"/>
    </location>
</feature>
<feature type="chain" id="PRO_5043135528" evidence="2">
    <location>
        <begin position="16"/>
        <end position="709"/>
    </location>
</feature>
<feature type="transmembrane region" description="Helical" evidence="1">
    <location>
        <begin position="486"/>
        <end position="508"/>
    </location>
</feature>
<keyword evidence="4" id="KW-1185">Reference proteome</keyword>
<sequence length="709" mass="78854">MMFALVLLVLPVTIAVCPQGKVFAKNSIGQPSSGYQCSVSGSPSGIWLAMSCSDKKTYVCAAAPGSTPPTVHPFVPHNQIYSDHEGTEPFKDPQFQKWIDYYCNDAMIAYVCHITYAQAQFSAPNTLASSVLTTLSVEGEEFPIDQDAVVTNAGGPIFFAHVPLLFVVFLLLAGVDTTPLITSLIDILVLVALREKPFLALPTFFDANFYEAEQSCQVVGSHIASIHSRQKTVLLLRLISQDNFMVFIATGALHRQPIGLILISLFYESFYVSSLIVTNSFIYRYLQLCRTELFQMLSATRCRILGFTINLLLMIILFVIFFLVALPGKELEFFVRNTVVISGADVDNSSFVGFSVEYTMSPLELVLVVILFIALATLAVINIFCAGRISAFLKNAATRHNPLKHQRRMFILLLLQNLPSSRAIMTCFATNAILIIYYTVAIYLISFPDENLRYFVESSIIISETNFRGASFIGMSAKYTMSAMDVALLAVLFLALATLAVINVFCAGKIGAFLRKAASRHNPLKHQRRMFTLFLLQAACPFIFMQVPAFIAMFLVFAGIDITNSFIYRYLYLLRRQWLQQYSTAKLILLGFFVNTSLLIVYGVTVYEVALPDEDLDGLIRSTITIPGVDMNETSFIGLSTTVSLSTMDLVLCVNSSMIFVLTGGINIFCAKEICVFLRSDALRLSSLTLQRQMFILLLLLVRITVQYP</sequence>
<dbReference type="EMBL" id="UZAF01016924">
    <property type="protein sequence ID" value="VDO35737.1"/>
    <property type="molecule type" value="Genomic_DNA"/>
</dbReference>
<evidence type="ECO:0000313" key="5">
    <source>
        <dbReference type="WBParaSite" id="HPLM_0000876601-mRNA-1"/>
    </source>
</evidence>
<dbReference type="CDD" id="cd00037">
    <property type="entry name" value="CLECT"/>
    <property type="match status" value="1"/>
</dbReference>
<proteinExistence type="predicted"/>
<dbReference type="InterPro" id="IPR016187">
    <property type="entry name" value="CTDL_fold"/>
</dbReference>
<feature type="transmembrane region" description="Helical" evidence="1">
    <location>
        <begin position="529"/>
        <end position="545"/>
    </location>
</feature>
<reference evidence="5" key="1">
    <citation type="submission" date="2016-04" db="UniProtKB">
        <authorList>
            <consortium name="WormBaseParasite"/>
        </authorList>
    </citation>
    <scope>IDENTIFICATION</scope>
</reference>
<feature type="transmembrane region" description="Helical" evidence="1">
    <location>
        <begin position="551"/>
        <end position="572"/>
    </location>
</feature>
<dbReference type="WBParaSite" id="HPLM_0000876601-mRNA-1">
    <property type="protein sequence ID" value="HPLM_0000876601-mRNA-1"/>
    <property type="gene ID" value="HPLM_0000876601"/>
</dbReference>
<organism evidence="5">
    <name type="scientific">Haemonchus placei</name>
    <name type="common">Barber's pole worm</name>
    <dbReference type="NCBI Taxonomy" id="6290"/>
    <lineage>
        <taxon>Eukaryota</taxon>
        <taxon>Metazoa</taxon>
        <taxon>Ecdysozoa</taxon>
        <taxon>Nematoda</taxon>
        <taxon>Chromadorea</taxon>
        <taxon>Rhabditida</taxon>
        <taxon>Rhabditina</taxon>
        <taxon>Rhabditomorpha</taxon>
        <taxon>Strongyloidea</taxon>
        <taxon>Trichostrongylidae</taxon>
        <taxon>Haemonchus</taxon>
    </lineage>
</organism>
<gene>
    <name evidence="3" type="ORF">HPLM_LOCUS8758</name>
</gene>
<evidence type="ECO:0000313" key="4">
    <source>
        <dbReference type="Proteomes" id="UP000268014"/>
    </source>
</evidence>
<name>A0A158QMM0_HAEPC</name>
<feature type="transmembrane region" description="Helical" evidence="1">
    <location>
        <begin position="304"/>
        <end position="326"/>
    </location>
</feature>